<dbReference type="AlphaFoldDB" id="M1MWH8"/>
<name>M1MWH8_9CLOT</name>
<evidence type="ECO:0000313" key="3">
    <source>
        <dbReference type="Proteomes" id="UP000011728"/>
    </source>
</evidence>
<dbReference type="KEGG" id="csr:Cspa_c52000"/>
<organism evidence="2 3">
    <name type="scientific">Clostridium saccharoperbutylacetonicum N1-4(HMT)</name>
    <dbReference type="NCBI Taxonomy" id="931276"/>
    <lineage>
        <taxon>Bacteria</taxon>
        <taxon>Bacillati</taxon>
        <taxon>Bacillota</taxon>
        <taxon>Clostridia</taxon>
        <taxon>Eubacteriales</taxon>
        <taxon>Clostridiaceae</taxon>
        <taxon>Clostridium</taxon>
    </lineage>
</organism>
<feature type="signal peptide" evidence="1">
    <location>
        <begin position="1"/>
        <end position="19"/>
    </location>
</feature>
<dbReference type="Proteomes" id="UP000011728">
    <property type="component" value="Chromosome"/>
</dbReference>
<reference evidence="2 3" key="1">
    <citation type="submission" date="2013-02" db="EMBL/GenBank/DDBJ databases">
        <title>Genome sequence of Clostridium saccharoperbutylacetonicum N1-4(HMT).</title>
        <authorList>
            <person name="Poehlein A."/>
            <person name="Daniel R."/>
        </authorList>
    </citation>
    <scope>NUCLEOTIDE SEQUENCE [LARGE SCALE GENOMIC DNA]</scope>
    <source>
        <strain evidence="3">N1-4(HMT)</strain>
    </source>
</reference>
<sequence>MLGIVILLCLVLVACNAFYDTDTTQQNMTEIKSKSNK</sequence>
<feature type="chain" id="PRO_5004015850" description="Lipoprotein" evidence="1">
    <location>
        <begin position="20"/>
        <end position="37"/>
    </location>
</feature>
<dbReference type="EMBL" id="CP004121">
    <property type="protein sequence ID" value="AGF58951.1"/>
    <property type="molecule type" value="Genomic_DNA"/>
</dbReference>
<gene>
    <name evidence="2" type="ORF">Cspa_c52000</name>
</gene>
<accession>M1MWH8</accession>
<evidence type="ECO:0000256" key="1">
    <source>
        <dbReference type="SAM" id="SignalP"/>
    </source>
</evidence>
<dbReference type="HOGENOM" id="CLU_3342326_0_0_9"/>
<keyword evidence="3" id="KW-1185">Reference proteome</keyword>
<evidence type="ECO:0008006" key="4">
    <source>
        <dbReference type="Google" id="ProtNLM"/>
    </source>
</evidence>
<evidence type="ECO:0000313" key="2">
    <source>
        <dbReference type="EMBL" id="AGF58951.1"/>
    </source>
</evidence>
<keyword evidence="1" id="KW-0732">Signal</keyword>
<protein>
    <recommendedName>
        <fullName evidence="4">Lipoprotein</fullName>
    </recommendedName>
</protein>
<dbReference type="PATRIC" id="fig|931276.5.peg.5255"/>
<proteinExistence type="predicted"/>